<evidence type="ECO:0000256" key="1">
    <source>
        <dbReference type="SAM" id="Phobius"/>
    </source>
</evidence>
<feature type="transmembrane region" description="Helical" evidence="1">
    <location>
        <begin position="487"/>
        <end position="516"/>
    </location>
</feature>
<dbReference type="InterPro" id="IPR043748">
    <property type="entry name" value="DUF5693"/>
</dbReference>
<feature type="transmembrane region" description="Helical" evidence="1">
    <location>
        <begin position="693"/>
        <end position="713"/>
    </location>
</feature>
<keyword evidence="1" id="KW-0812">Transmembrane</keyword>
<reference evidence="2 3" key="1">
    <citation type="submission" date="2016-10" db="EMBL/GenBank/DDBJ databases">
        <authorList>
            <person name="de Groot N.N."/>
        </authorList>
    </citation>
    <scope>NUCLEOTIDE SEQUENCE [LARGE SCALE GENOMIC DNA]</scope>
    <source>
        <strain evidence="2 3">DSM 2784</strain>
    </source>
</reference>
<sequence>MNKTLKKILVIMMALSLIATGLLGVSRARAERAARTVDIVLDYDEFFEMAQQSEMSFEAWMAFFSEQGVKHVALNEETLKSLKAQGKPLSYFTQLEFVSRSHWALGLPEMLISDLESSRTDRYDLVAETSDPELAAFIEAGLRSRVGPSFYKSYSNAHTTWFIIDGTVTQALFETGRIITAADGKVVERPDVYAGSLLDRIGIGYDTKKIEAVRDGGLEVLPRPINNPLNPTLALKAFEADFSAYGFDTSYIIYSGQEVIGYDGEEVMSMDRLIQSLDRLGLSTSLIEAGNQLGHVETRGADYVAENSQFNAVRVFPVVRYIQKRVGMYNYEGSEEIENTLYRAITERNIRSIYMRPFLENDRVYLTDQDEYERMFSSLERRLEAHGLTFGEPGIMAFNAPPLILKVVSAMGLAAAVVWLLAQLFRISLILGAAFAGLGTIGAAGALYIAPNLSTTLLGLSSSLIFPAVSVFILLDQLKKLYDRKSALSASGILVRAAALLVVTFVASFIGGYYVGGFLSSSSYLLEMEFFRGVKLSLGAPVAVAAVLYILKFGYGRKSSAEQAAIKSSSVYWKDLLAFLEASIKIKHIAILGAAGVVAYVYIARSGHETELQPSNLEMIFRNALEQMLLARPRTKEFLMAFPAVMMVTALAAKKKKVFILPLVLVASLGYSSIVNTFSHLRSPLYLSTARELYALGLGVLTGAAAVLLVLALDKWLIEGLYLKWQRSRDNEQA</sequence>
<dbReference type="Pfam" id="PF18949">
    <property type="entry name" value="DUF5693"/>
    <property type="match status" value="1"/>
</dbReference>
<dbReference type="STRING" id="1120920.SAMN03080599_02446"/>
<feature type="transmembrane region" description="Helical" evidence="1">
    <location>
        <begin position="456"/>
        <end position="475"/>
    </location>
</feature>
<feature type="transmembrane region" description="Helical" evidence="1">
    <location>
        <begin position="429"/>
        <end position="450"/>
    </location>
</feature>
<keyword evidence="1" id="KW-0472">Membrane</keyword>
<dbReference type="OrthoDB" id="3805529at2"/>
<dbReference type="RefSeq" id="WP_092591905.1">
    <property type="nucleotide sequence ID" value="NZ_FMWL01000014.1"/>
</dbReference>
<feature type="transmembrane region" description="Helical" evidence="1">
    <location>
        <begin position="536"/>
        <end position="555"/>
    </location>
</feature>
<evidence type="ECO:0000313" key="3">
    <source>
        <dbReference type="Proteomes" id="UP000199208"/>
    </source>
</evidence>
<dbReference type="EMBL" id="FMWL01000014">
    <property type="protein sequence ID" value="SCZ80783.1"/>
    <property type="molecule type" value="Genomic_DNA"/>
</dbReference>
<organism evidence="2 3">
    <name type="scientific">Acidaminobacter hydrogenoformans DSM 2784</name>
    <dbReference type="NCBI Taxonomy" id="1120920"/>
    <lineage>
        <taxon>Bacteria</taxon>
        <taxon>Bacillati</taxon>
        <taxon>Bacillota</taxon>
        <taxon>Clostridia</taxon>
        <taxon>Peptostreptococcales</taxon>
        <taxon>Acidaminobacteraceae</taxon>
        <taxon>Acidaminobacter</taxon>
    </lineage>
</organism>
<accession>A0A1G5S378</accession>
<feature type="transmembrane region" description="Helical" evidence="1">
    <location>
        <begin position="660"/>
        <end position="681"/>
    </location>
</feature>
<proteinExistence type="predicted"/>
<evidence type="ECO:0000313" key="2">
    <source>
        <dbReference type="EMBL" id="SCZ80783.1"/>
    </source>
</evidence>
<gene>
    <name evidence="2" type="ORF">SAMN03080599_02446</name>
</gene>
<dbReference type="Proteomes" id="UP000199208">
    <property type="component" value="Unassembled WGS sequence"/>
</dbReference>
<keyword evidence="3" id="KW-1185">Reference proteome</keyword>
<protein>
    <submittedName>
        <fullName evidence="2">Uncharacterized protein</fullName>
    </submittedName>
</protein>
<keyword evidence="1" id="KW-1133">Transmembrane helix</keyword>
<name>A0A1G5S378_9FIRM</name>
<feature type="transmembrane region" description="Helical" evidence="1">
    <location>
        <begin position="403"/>
        <end position="422"/>
    </location>
</feature>
<dbReference type="AlphaFoldDB" id="A0A1G5S378"/>